<evidence type="ECO:0000313" key="4">
    <source>
        <dbReference type="Proteomes" id="UP000198362"/>
    </source>
</evidence>
<feature type="region of interest" description="Disordered" evidence="1">
    <location>
        <begin position="129"/>
        <end position="148"/>
    </location>
</feature>
<dbReference type="Proteomes" id="UP000198362">
    <property type="component" value="Unassembled WGS sequence"/>
</dbReference>
<gene>
    <name evidence="3" type="ORF">SAMN05421812_101577</name>
</gene>
<reference evidence="3 4" key="1">
    <citation type="submission" date="2017-06" db="EMBL/GenBank/DDBJ databases">
        <authorList>
            <person name="Kim H.J."/>
            <person name="Triplett B.A."/>
        </authorList>
    </citation>
    <scope>NUCLEOTIDE SEQUENCE [LARGE SCALE GENOMIC DNA]</scope>
    <source>
        <strain evidence="3 4">CGMCC 4.5593</strain>
    </source>
</reference>
<dbReference type="EMBL" id="FZPH01000001">
    <property type="protein sequence ID" value="SNS73006.1"/>
    <property type="molecule type" value="Genomic_DNA"/>
</dbReference>
<evidence type="ECO:0000256" key="1">
    <source>
        <dbReference type="SAM" id="MobiDB-lite"/>
    </source>
</evidence>
<name>A0A239GUW0_9ACTN</name>
<dbReference type="AlphaFoldDB" id="A0A239GUW0"/>
<keyword evidence="2" id="KW-1133">Transmembrane helix</keyword>
<dbReference type="OrthoDB" id="4174975at2"/>
<keyword evidence="2" id="KW-0472">Membrane</keyword>
<keyword evidence="2" id="KW-0812">Transmembrane</keyword>
<feature type="transmembrane region" description="Helical" evidence="2">
    <location>
        <begin position="195"/>
        <end position="218"/>
    </location>
</feature>
<protein>
    <recommendedName>
        <fullName evidence="5">DUF4328 domain-containing protein</fullName>
    </recommendedName>
</protein>
<keyword evidence="4" id="KW-1185">Reference proteome</keyword>
<proteinExistence type="predicted"/>
<feature type="transmembrane region" description="Helical" evidence="2">
    <location>
        <begin position="158"/>
        <end position="175"/>
    </location>
</feature>
<evidence type="ECO:0000256" key="2">
    <source>
        <dbReference type="SAM" id="Phobius"/>
    </source>
</evidence>
<organism evidence="3 4">
    <name type="scientific">Asanoa hainanensis</name>
    <dbReference type="NCBI Taxonomy" id="560556"/>
    <lineage>
        <taxon>Bacteria</taxon>
        <taxon>Bacillati</taxon>
        <taxon>Actinomycetota</taxon>
        <taxon>Actinomycetes</taxon>
        <taxon>Micromonosporales</taxon>
        <taxon>Micromonosporaceae</taxon>
        <taxon>Asanoa</taxon>
    </lineage>
</organism>
<dbReference type="RefSeq" id="WP_089244297.1">
    <property type="nucleotide sequence ID" value="NZ_FZPH01000001.1"/>
</dbReference>
<sequence>MADRSKTTTTSRLAVWALIAFAVADVVRTVLAMGHYEQRIESVTHGNLDPLGPALYAYLLLDHLFPAGVEPSTVGNRAWGATALVAATCFVAWLCHAARASRRLDGTSASRWAAAGWLIAIGNLASPDAATHDARPAGEAPPLEQPRRPDHQIRIDRWRTLVLLTVAFVVLRLLYDLTTARGGSLHGTQFDMRYVAYPLWTIVTVLVVTTVTRGISVVRQQTQQRLDRLP</sequence>
<evidence type="ECO:0000313" key="3">
    <source>
        <dbReference type="EMBL" id="SNS73006.1"/>
    </source>
</evidence>
<feature type="transmembrane region" description="Helical" evidence="2">
    <location>
        <begin position="78"/>
        <end position="95"/>
    </location>
</feature>
<evidence type="ECO:0008006" key="5">
    <source>
        <dbReference type="Google" id="ProtNLM"/>
    </source>
</evidence>
<accession>A0A239GUW0</accession>